<dbReference type="SUPFAM" id="SSF56784">
    <property type="entry name" value="HAD-like"/>
    <property type="match status" value="1"/>
</dbReference>
<dbReference type="Proteomes" id="UP000177953">
    <property type="component" value="Unassembled WGS sequence"/>
</dbReference>
<evidence type="ECO:0000313" key="2">
    <source>
        <dbReference type="Proteomes" id="UP000177953"/>
    </source>
</evidence>
<dbReference type="PANTHER" id="PTHR43434:SF1">
    <property type="entry name" value="PHOSPHOGLYCOLATE PHOSPHATASE"/>
    <property type="match status" value="1"/>
</dbReference>
<dbReference type="InterPro" id="IPR041492">
    <property type="entry name" value="HAD_2"/>
</dbReference>
<dbReference type="Pfam" id="PF13419">
    <property type="entry name" value="HAD_2"/>
    <property type="match status" value="1"/>
</dbReference>
<gene>
    <name evidence="1" type="ORF">A2754_02770</name>
</gene>
<reference evidence="1 2" key="1">
    <citation type="journal article" date="2016" name="Nat. Commun.">
        <title>Thousands of microbial genomes shed light on interconnected biogeochemical processes in an aquifer system.</title>
        <authorList>
            <person name="Anantharaman K."/>
            <person name="Brown C.T."/>
            <person name="Hug L.A."/>
            <person name="Sharon I."/>
            <person name="Castelle C.J."/>
            <person name="Probst A.J."/>
            <person name="Thomas B.C."/>
            <person name="Singh A."/>
            <person name="Wilkins M.J."/>
            <person name="Karaoz U."/>
            <person name="Brodie E.L."/>
            <person name="Williams K.H."/>
            <person name="Hubbard S.S."/>
            <person name="Banfield J.F."/>
        </authorList>
    </citation>
    <scope>NUCLEOTIDE SEQUENCE [LARGE SCALE GENOMIC DNA]</scope>
</reference>
<accession>A0A1F6MC16</accession>
<dbReference type="Gene3D" id="3.40.50.1000">
    <property type="entry name" value="HAD superfamily/HAD-like"/>
    <property type="match status" value="1"/>
</dbReference>
<dbReference type="GO" id="GO:0005829">
    <property type="term" value="C:cytosol"/>
    <property type="evidence" value="ECO:0007669"/>
    <property type="project" value="TreeGrafter"/>
</dbReference>
<name>A0A1F6MC16_9BACT</name>
<dbReference type="InterPro" id="IPR023198">
    <property type="entry name" value="PGP-like_dom2"/>
</dbReference>
<evidence type="ECO:0000313" key="1">
    <source>
        <dbReference type="EMBL" id="OGH69110.1"/>
    </source>
</evidence>
<organism evidence="1 2">
    <name type="scientific">Candidatus Magasanikbacteria bacterium RIFCSPHIGHO2_01_FULL_47_8</name>
    <dbReference type="NCBI Taxonomy" id="1798673"/>
    <lineage>
        <taxon>Bacteria</taxon>
        <taxon>Candidatus Magasanikiibacteriota</taxon>
    </lineage>
</organism>
<dbReference type="NCBIfam" id="TIGR01549">
    <property type="entry name" value="HAD-SF-IA-v1"/>
    <property type="match status" value="1"/>
</dbReference>
<dbReference type="PANTHER" id="PTHR43434">
    <property type="entry name" value="PHOSPHOGLYCOLATE PHOSPHATASE"/>
    <property type="match status" value="1"/>
</dbReference>
<comment type="caution">
    <text evidence="1">The sequence shown here is derived from an EMBL/GenBank/DDBJ whole genome shotgun (WGS) entry which is preliminary data.</text>
</comment>
<protein>
    <recommendedName>
        <fullName evidence="3">FCP1 homology domain-containing protein</fullName>
    </recommendedName>
</protein>
<dbReference type="InterPro" id="IPR023214">
    <property type="entry name" value="HAD_sf"/>
</dbReference>
<dbReference type="SFLD" id="SFLDS00003">
    <property type="entry name" value="Haloacid_Dehalogenase"/>
    <property type="match status" value="1"/>
</dbReference>
<dbReference type="InterPro" id="IPR006439">
    <property type="entry name" value="HAD-SF_hydro_IA"/>
</dbReference>
<dbReference type="Gene3D" id="1.10.150.240">
    <property type="entry name" value="Putative phosphatase, domain 2"/>
    <property type="match status" value="1"/>
</dbReference>
<dbReference type="GO" id="GO:0008967">
    <property type="term" value="F:phosphoglycolate phosphatase activity"/>
    <property type="evidence" value="ECO:0007669"/>
    <property type="project" value="TreeGrafter"/>
</dbReference>
<dbReference type="AlphaFoldDB" id="A0A1F6MC16"/>
<dbReference type="GO" id="GO:0006281">
    <property type="term" value="P:DNA repair"/>
    <property type="evidence" value="ECO:0007669"/>
    <property type="project" value="TreeGrafter"/>
</dbReference>
<dbReference type="InterPro" id="IPR036412">
    <property type="entry name" value="HAD-like_sf"/>
</dbReference>
<dbReference type="SFLD" id="SFLDG01129">
    <property type="entry name" value="C1.5:_HAD__Beta-PGM__Phosphata"/>
    <property type="match status" value="1"/>
</dbReference>
<dbReference type="InterPro" id="IPR050155">
    <property type="entry name" value="HAD-like_hydrolase_sf"/>
</dbReference>
<evidence type="ECO:0008006" key="3">
    <source>
        <dbReference type="Google" id="ProtNLM"/>
    </source>
</evidence>
<sequence length="200" mass="22328">MKIVLFDFDGVIVDSFAAAYKINAARFNPLTAEEYRRWFDGNIGEELKKRLSENSVTDFFAEYATELGSMAIVPGIVEVIVALAQKYTLAIISSSHSSAIKKFLETHGLEKYFKEILGYDIETSKVIKIRTVMEESKISPNDCVLITDTLGDIREANEAGIKSLAVTWGYHDKETLKSGSPYALATIPPELVSMVDQYLR</sequence>
<dbReference type="EMBL" id="MFPU01000066">
    <property type="protein sequence ID" value="OGH69110.1"/>
    <property type="molecule type" value="Genomic_DNA"/>
</dbReference>
<proteinExistence type="predicted"/>